<comment type="caution">
    <text evidence="10">The sequence shown here is derived from an EMBL/GenBank/DDBJ whole genome shotgun (WGS) entry which is preliminary data.</text>
</comment>
<dbReference type="SUPFAM" id="SSF117892">
    <property type="entry name" value="Band 7/SPFH domain"/>
    <property type="match status" value="1"/>
</dbReference>
<sequence>MAWNEPGGGQRDPWGRGTGGGKGPDLEAWLKRLRQRLGNFRGGGAGGVGTIIVALLLAWLLFDSWAVINASQVGVVTRFGAYDRTLPPGFHFVLPRPIETVRKVDMTSVRSVSDKMQMLTKDENIVQVDFNIQYQVNNAEQYLFSMQDPDEAVRQAAEASVRRVVGASTMDTILSGEGAAMVAATQQSLQQLLNSYNTGITITEVNFQNISPPAEVKAAFDDVNRAREDKQRIEDEAKAYASKILPEARGNVARIVASAQAYEITREVRAQGDSQRFLAMLKEYRAAPAVTRKRLWLETIEQVMAANTKVVDEGTGRNLIYLPLPHSGGAPAPATPTALLPGVALNCRRPRPAAARRRCRKARFRSARPAARREVSHEQAHPHRHRRVAGAARLQQHVHRAPGSVGIAAAVRAHRAQ</sequence>
<dbReference type="Pfam" id="PF01145">
    <property type="entry name" value="Band_7"/>
    <property type="match status" value="1"/>
</dbReference>
<evidence type="ECO:0000313" key="10">
    <source>
        <dbReference type="EMBL" id="EQD61056.1"/>
    </source>
</evidence>
<comment type="similarity">
    <text evidence="2">Belongs to the band 7/mec-2 family. HflK subfamily.</text>
</comment>
<dbReference type="InterPro" id="IPR036013">
    <property type="entry name" value="Band_7/SPFH_dom_sf"/>
</dbReference>
<reference evidence="10" key="1">
    <citation type="submission" date="2013-08" db="EMBL/GenBank/DDBJ databases">
        <authorList>
            <person name="Mendez C."/>
            <person name="Richter M."/>
            <person name="Ferrer M."/>
            <person name="Sanchez J."/>
        </authorList>
    </citation>
    <scope>NUCLEOTIDE SEQUENCE</scope>
</reference>
<evidence type="ECO:0000256" key="8">
    <source>
        <dbReference type="SAM" id="Phobius"/>
    </source>
</evidence>
<dbReference type="NCBIfam" id="TIGR01933">
    <property type="entry name" value="hflK"/>
    <property type="match status" value="1"/>
</dbReference>
<dbReference type="Gene3D" id="3.30.479.30">
    <property type="entry name" value="Band 7 domain"/>
    <property type="match status" value="1"/>
</dbReference>
<gene>
    <name evidence="10" type="ORF">B2A_03364</name>
</gene>
<evidence type="ECO:0000256" key="6">
    <source>
        <dbReference type="SAM" id="Coils"/>
    </source>
</evidence>
<reference evidence="10" key="2">
    <citation type="journal article" date="2014" name="ISME J.">
        <title>Microbial stratification in low pH oxic and suboxic macroscopic growths along an acid mine drainage.</title>
        <authorList>
            <person name="Mendez-Garcia C."/>
            <person name="Mesa V."/>
            <person name="Sprenger R.R."/>
            <person name="Richter M."/>
            <person name="Diez M.S."/>
            <person name="Solano J."/>
            <person name="Bargiela R."/>
            <person name="Golyshina O.V."/>
            <person name="Manteca A."/>
            <person name="Ramos J.L."/>
            <person name="Gallego J.R."/>
            <person name="Llorente I."/>
            <person name="Martins Dos Santos V.A."/>
            <person name="Jensen O.N."/>
            <person name="Pelaez A.I."/>
            <person name="Sanchez J."/>
            <person name="Ferrer M."/>
        </authorList>
    </citation>
    <scope>NUCLEOTIDE SEQUENCE</scope>
</reference>
<evidence type="ECO:0000256" key="7">
    <source>
        <dbReference type="SAM" id="MobiDB-lite"/>
    </source>
</evidence>
<keyword evidence="4 8" id="KW-1133">Transmembrane helix</keyword>
<feature type="compositionally biased region" description="Basic and acidic residues" evidence="7">
    <location>
        <begin position="371"/>
        <end position="381"/>
    </location>
</feature>
<dbReference type="InterPro" id="IPR001107">
    <property type="entry name" value="Band_7"/>
</dbReference>
<keyword evidence="3 8" id="KW-0812">Transmembrane</keyword>
<protein>
    <submittedName>
        <fullName evidence="10">HflK</fullName>
    </submittedName>
</protein>
<evidence type="ECO:0000256" key="5">
    <source>
        <dbReference type="ARBA" id="ARBA00023136"/>
    </source>
</evidence>
<keyword evidence="5 8" id="KW-0472">Membrane</keyword>
<dbReference type="Pfam" id="PF12221">
    <property type="entry name" value="HflK_N"/>
    <property type="match status" value="1"/>
</dbReference>
<dbReference type="InterPro" id="IPR010201">
    <property type="entry name" value="HflK"/>
</dbReference>
<keyword evidence="6" id="KW-0175">Coiled coil</keyword>
<evidence type="ECO:0000256" key="4">
    <source>
        <dbReference type="ARBA" id="ARBA00022989"/>
    </source>
</evidence>
<feature type="coiled-coil region" evidence="6">
    <location>
        <begin position="216"/>
        <end position="243"/>
    </location>
</feature>
<comment type="subcellular location">
    <subcellularLocation>
        <location evidence="1">Membrane</location>
    </subcellularLocation>
</comment>
<organism evidence="10">
    <name type="scientific">mine drainage metagenome</name>
    <dbReference type="NCBI Taxonomy" id="410659"/>
    <lineage>
        <taxon>unclassified sequences</taxon>
        <taxon>metagenomes</taxon>
        <taxon>ecological metagenomes</taxon>
    </lineage>
</organism>
<dbReference type="GO" id="GO:0016020">
    <property type="term" value="C:membrane"/>
    <property type="evidence" value="ECO:0007669"/>
    <property type="project" value="UniProtKB-SubCell"/>
</dbReference>
<evidence type="ECO:0000256" key="1">
    <source>
        <dbReference type="ARBA" id="ARBA00004370"/>
    </source>
</evidence>
<evidence type="ECO:0000256" key="3">
    <source>
        <dbReference type="ARBA" id="ARBA00022692"/>
    </source>
</evidence>
<dbReference type="PANTHER" id="PTHR43327:SF2">
    <property type="entry name" value="MODULATOR OF FTSH PROTEASE HFLK"/>
    <property type="match status" value="1"/>
</dbReference>
<proteinExistence type="inferred from homology"/>
<dbReference type="AlphaFoldDB" id="T1AKE6"/>
<feature type="region of interest" description="Disordered" evidence="7">
    <location>
        <begin position="362"/>
        <end position="403"/>
    </location>
</feature>
<feature type="domain" description="Band 7" evidence="9">
    <location>
        <begin position="63"/>
        <end position="224"/>
    </location>
</feature>
<dbReference type="EMBL" id="AUZZ01002253">
    <property type="protein sequence ID" value="EQD61056.1"/>
    <property type="molecule type" value="Genomic_DNA"/>
</dbReference>
<dbReference type="CDD" id="cd03404">
    <property type="entry name" value="SPFH_HflK"/>
    <property type="match status" value="1"/>
</dbReference>
<feature type="region of interest" description="Disordered" evidence="7">
    <location>
        <begin position="1"/>
        <end position="21"/>
    </location>
</feature>
<feature type="transmembrane region" description="Helical" evidence="8">
    <location>
        <begin position="40"/>
        <end position="62"/>
    </location>
</feature>
<evidence type="ECO:0000256" key="2">
    <source>
        <dbReference type="ARBA" id="ARBA00006971"/>
    </source>
</evidence>
<name>T1AKE6_9ZZZZ</name>
<accession>T1AKE6</accession>
<dbReference type="InterPro" id="IPR020980">
    <property type="entry name" value="Membrane_HflK_N"/>
</dbReference>
<dbReference type="SMART" id="SM00244">
    <property type="entry name" value="PHB"/>
    <property type="match status" value="1"/>
</dbReference>
<evidence type="ECO:0000259" key="9">
    <source>
        <dbReference type="SMART" id="SM00244"/>
    </source>
</evidence>
<dbReference type="PANTHER" id="PTHR43327">
    <property type="entry name" value="STOMATIN-LIKE PROTEIN 2, MITOCHONDRIAL"/>
    <property type="match status" value="1"/>
</dbReference>
<dbReference type="InterPro" id="IPR050710">
    <property type="entry name" value="Band7/mec-2_domain"/>
</dbReference>